<dbReference type="RefSeq" id="WP_264844057.1">
    <property type="nucleotide sequence ID" value="NZ_AP025628.1"/>
</dbReference>
<evidence type="ECO:0000313" key="1">
    <source>
        <dbReference type="EMBL" id="BDG59982.1"/>
    </source>
</evidence>
<reference evidence="1" key="1">
    <citation type="submission" date="2022-03" db="EMBL/GenBank/DDBJ databases">
        <title>Complete genome sequence of Caldinitratiruptor microaerophilus.</title>
        <authorList>
            <person name="Mukaiyama R."/>
            <person name="Nishiyama T."/>
            <person name="Ueda K."/>
        </authorList>
    </citation>
    <scope>NUCLEOTIDE SEQUENCE</scope>
    <source>
        <strain evidence="1">JCM 16183</strain>
    </source>
</reference>
<gene>
    <name evidence="1" type="ORF">caldi_10720</name>
</gene>
<name>A0AA35CLY3_9FIRM</name>
<accession>A0AA35CLY3</accession>
<protein>
    <submittedName>
        <fullName evidence="1">Uncharacterized protein</fullName>
    </submittedName>
</protein>
<sequence length="118" mass="13336">MTTVTMTALLKHKLFGDYSRGLRPLQYRQNEWKELTRGKERAARLIAKSILGVPSAHHGDQDHPMWCFSFEDGGLLTVFIHRGNNQVQLSARGEAESAGLREAVDFLLAEFGARLRQL</sequence>
<organism evidence="1 2">
    <name type="scientific">Caldinitratiruptor microaerophilus</name>
    <dbReference type="NCBI Taxonomy" id="671077"/>
    <lineage>
        <taxon>Bacteria</taxon>
        <taxon>Bacillati</taxon>
        <taxon>Bacillota</taxon>
        <taxon>Clostridia</taxon>
        <taxon>Eubacteriales</taxon>
        <taxon>Symbiobacteriaceae</taxon>
        <taxon>Caldinitratiruptor</taxon>
    </lineage>
</organism>
<proteinExistence type="predicted"/>
<keyword evidence="2" id="KW-1185">Reference proteome</keyword>
<evidence type="ECO:0000313" key="2">
    <source>
        <dbReference type="Proteomes" id="UP001163687"/>
    </source>
</evidence>
<dbReference type="AlphaFoldDB" id="A0AA35CLY3"/>
<dbReference type="EMBL" id="AP025628">
    <property type="protein sequence ID" value="BDG59982.1"/>
    <property type="molecule type" value="Genomic_DNA"/>
</dbReference>
<dbReference type="KEGG" id="cmic:caldi_10720"/>
<dbReference type="Proteomes" id="UP001163687">
    <property type="component" value="Chromosome"/>
</dbReference>